<dbReference type="Proteomes" id="UP001341281">
    <property type="component" value="Chromosome 01"/>
</dbReference>
<feature type="domain" description="DUF8040" evidence="1">
    <location>
        <begin position="80"/>
        <end position="127"/>
    </location>
</feature>
<dbReference type="InterPro" id="IPR058353">
    <property type="entry name" value="DUF8040"/>
</dbReference>
<dbReference type="AlphaFoldDB" id="A0AAQ3PL08"/>
<evidence type="ECO:0000259" key="1">
    <source>
        <dbReference type="Pfam" id="PF26138"/>
    </source>
</evidence>
<organism evidence="2 3">
    <name type="scientific">Paspalum notatum var. saurae</name>
    <dbReference type="NCBI Taxonomy" id="547442"/>
    <lineage>
        <taxon>Eukaryota</taxon>
        <taxon>Viridiplantae</taxon>
        <taxon>Streptophyta</taxon>
        <taxon>Embryophyta</taxon>
        <taxon>Tracheophyta</taxon>
        <taxon>Spermatophyta</taxon>
        <taxon>Magnoliopsida</taxon>
        <taxon>Liliopsida</taxon>
        <taxon>Poales</taxon>
        <taxon>Poaceae</taxon>
        <taxon>PACMAD clade</taxon>
        <taxon>Panicoideae</taxon>
        <taxon>Andropogonodae</taxon>
        <taxon>Paspaleae</taxon>
        <taxon>Paspalinae</taxon>
        <taxon>Paspalum</taxon>
    </lineage>
</organism>
<dbReference type="Pfam" id="PF26138">
    <property type="entry name" value="DUF8040"/>
    <property type="match status" value="1"/>
</dbReference>
<reference evidence="2 3" key="1">
    <citation type="submission" date="2024-02" db="EMBL/GenBank/DDBJ databases">
        <title>High-quality chromosome-scale genome assembly of Pensacola bahiagrass (Paspalum notatum Flugge var. saurae).</title>
        <authorList>
            <person name="Vega J.M."/>
            <person name="Podio M."/>
            <person name="Orjuela J."/>
            <person name="Siena L.A."/>
            <person name="Pessino S.C."/>
            <person name="Combes M.C."/>
            <person name="Mariac C."/>
            <person name="Albertini E."/>
            <person name="Pupilli F."/>
            <person name="Ortiz J.P.A."/>
            <person name="Leblanc O."/>
        </authorList>
    </citation>
    <scope>NUCLEOTIDE SEQUENCE [LARGE SCALE GENOMIC DNA]</scope>
    <source>
        <strain evidence="2">R1</strain>
        <tissue evidence="2">Leaf</tissue>
    </source>
</reference>
<evidence type="ECO:0000313" key="3">
    <source>
        <dbReference type="Proteomes" id="UP001341281"/>
    </source>
</evidence>
<keyword evidence="3" id="KW-1185">Reference proteome</keyword>
<dbReference type="EMBL" id="CP144745">
    <property type="protein sequence ID" value="WVZ52370.1"/>
    <property type="molecule type" value="Genomic_DNA"/>
</dbReference>
<sequence length="159" mass="18627">MATDRRFLKRGGLRRQEGRSINARSAQARRFSRKLGQRSSRVDKLVRKRREEEDEEIMLFLLPALYLISNRGRVKRARHNSKLSGKGRLKEILHEKNCLVAFRMEPSVFRDIATFLREKHLLHETRDRRSLHAEQESMQSSSLHAHAEHAGFAWSVDQG</sequence>
<name>A0AAQ3PL08_PASNO</name>
<proteinExistence type="predicted"/>
<gene>
    <name evidence="2" type="ORF">U9M48_003439</name>
</gene>
<evidence type="ECO:0000313" key="2">
    <source>
        <dbReference type="EMBL" id="WVZ52370.1"/>
    </source>
</evidence>
<accession>A0AAQ3PL08</accession>
<protein>
    <recommendedName>
        <fullName evidence="1">DUF8040 domain-containing protein</fullName>
    </recommendedName>
</protein>